<comment type="similarity">
    <text evidence="2 6">Belongs to the FPP/GGPP synthase family.</text>
</comment>
<sequence length="326" mass="36287">MASYWSRYPLLGEQLDGVRALIERKLHIRNKSIEQAVVALNSAGGKYLRPAFFFLFEAFGDAARLDKEQLVTAAASLEVLHLATLVHDDVIDDSPLRRGQVTVQSRFGKDVAVYTGDLLFTIFFELLLESMPGSPYMNVNAKTMKKILLGELDQMSAYYRQDQTVRAYLRAAAGKTAALFKLASREGAYFGGADPETIRLAGHIGFYIGMAFQMIDDLLDYTEDSEMLNKPVLEDIGQGIYNLPLICALQKNPVAFRPYLDKKQAMTAADVQVVVALMKKESGLEEARQLATRFTQKAVAAIQQLPAHPSKAILLEITERLLKRSC</sequence>
<dbReference type="InterPro" id="IPR008949">
    <property type="entry name" value="Isoprenoid_synthase_dom_sf"/>
</dbReference>
<dbReference type="SUPFAM" id="SSF48576">
    <property type="entry name" value="Terpenoid synthases"/>
    <property type="match status" value="1"/>
</dbReference>
<evidence type="ECO:0000256" key="1">
    <source>
        <dbReference type="ARBA" id="ARBA00001946"/>
    </source>
</evidence>
<evidence type="ECO:0000256" key="6">
    <source>
        <dbReference type="RuleBase" id="RU004466"/>
    </source>
</evidence>
<evidence type="ECO:0000256" key="5">
    <source>
        <dbReference type="ARBA" id="ARBA00022842"/>
    </source>
</evidence>
<name>A0A1Q8E9U1_9STRE</name>
<keyword evidence="5" id="KW-0460">Magnesium</keyword>
<protein>
    <submittedName>
        <fullName evidence="7">Farnesyl pyrophosphate synthetase</fullName>
    </submittedName>
</protein>
<evidence type="ECO:0000256" key="4">
    <source>
        <dbReference type="ARBA" id="ARBA00022723"/>
    </source>
</evidence>
<dbReference type="PANTHER" id="PTHR12001">
    <property type="entry name" value="GERANYLGERANYL PYROPHOSPHATE SYNTHASE"/>
    <property type="match status" value="1"/>
</dbReference>
<comment type="caution">
    <text evidence="7">The sequence shown here is derived from an EMBL/GenBank/DDBJ whole genome shotgun (WGS) entry which is preliminary data.</text>
</comment>
<dbReference type="Gene3D" id="1.10.600.10">
    <property type="entry name" value="Farnesyl Diphosphate Synthase"/>
    <property type="match status" value="1"/>
</dbReference>
<gene>
    <name evidence="7" type="ORF">BU202_02805</name>
</gene>
<keyword evidence="3 6" id="KW-0808">Transferase</keyword>
<keyword evidence="8" id="KW-1185">Reference proteome</keyword>
<dbReference type="GO" id="GO:0046872">
    <property type="term" value="F:metal ion binding"/>
    <property type="evidence" value="ECO:0007669"/>
    <property type="project" value="UniProtKB-KW"/>
</dbReference>
<dbReference type="InterPro" id="IPR033749">
    <property type="entry name" value="Polyprenyl_synt_CS"/>
</dbReference>
<reference evidence="8" key="1">
    <citation type="submission" date="2016-12" db="EMBL/GenBank/DDBJ databases">
        <authorList>
            <person name="Gulvik C.A."/>
        </authorList>
    </citation>
    <scope>NUCLEOTIDE SEQUENCE [LARGE SCALE GENOMIC DNA]</scope>
    <source>
        <strain evidence="8">NED12-00049-6B</strain>
    </source>
</reference>
<dbReference type="GO" id="GO:0004659">
    <property type="term" value="F:prenyltransferase activity"/>
    <property type="evidence" value="ECO:0007669"/>
    <property type="project" value="InterPro"/>
</dbReference>
<accession>A0A1Q8E9U1</accession>
<dbReference type="OrthoDB" id="9805316at2"/>
<dbReference type="InterPro" id="IPR000092">
    <property type="entry name" value="Polyprenyl_synt"/>
</dbReference>
<evidence type="ECO:0000256" key="2">
    <source>
        <dbReference type="ARBA" id="ARBA00006706"/>
    </source>
</evidence>
<dbReference type="PANTHER" id="PTHR12001:SF69">
    <property type="entry name" value="ALL TRANS-POLYPRENYL-DIPHOSPHATE SYNTHASE PDSS1"/>
    <property type="match status" value="1"/>
</dbReference>
<organism evidence="7 8">
    <name type="scientific">Streptococcus cuniculi</name>
    <dbReference type="NCBI Taxonomy" id="1432788"/>
    <lineage>
        <taxon>Bacteria</taxon>
        <taxon>Bacillati</taxon>
        <taxon>Bacillota</taxon>
        <taxon>Bacilli</taxon>
        <taxon>Lactobacillales</taxon>
        <taxon>Streptococcaceae</taxon>
        <taxon>Streptococcus</taxon>
    </lineage>
</organism>
<dbReference type="PROSITE" id="PS00444">
    <property type="entry name" value="POLYPRENYL_SYNTHASE_2"/>
    <property type="match status" value="1"/>
</dbReference>
<dbReference type="Pfam" id="PF00348">
    <property type="entry name" value="polyprenyl_synt"/>
    <property type="match status" value="1"/>
</dbReference>
<dbReference type="GO" id="GO:0008299">
    <property type="term" value="P:isoprenoid biosynthetic process"/>
    <property type="evidence" value="ECO:0007669"/>
    <property type="project" value="InterPro"/>
</dbReference>
<dbReference type="SFLD" id="SFLDS00005">
    <property type="entry name" value="Isoprenoid_Synthase_Type_I"/>
    <property type="match status" value="1"/>
</dbReference>
<keyword evidence="4" id="KW-0479">Metal-binding</keyword>
<dbReference type="Proteomes" id="UP000186890">
    <property type="component" value="Unassembled WGS sequence"/>
</dbReference>
<dbReference type="PROSITE" id="PS00723">
    <property type="entry name" value="POLYPRENYL_SYNTHASE_1"/>
    <property type="match status" value="1"/>
</dbReference>
<dbReference type="EMBL" id="MSJM01000002">
    <property type="protein sequence ID" value="OLF48564.1"/>
    <property type="molecule type" value="Genomic_DNA"/>
</dbReference>
<comment type="cofactor">
    <cofactor evidence="1">
        <name>Mg(2+)</name>
        <dbReference type="ChEBI" id="CHEBI:18420"/>
    </cofactor>
</comment>
<proteinExistence type="inferred from homology"/>
<dbReference type="CDD" id="cd00685">
    <property type="entry name" value="Trans_IPPS_HT"/>
    <property type="match status" value="1"/>
</dbReference>
<evidence type="ECO:0000313" key="7">
    <source>
        <dbReference type="EMBL" id="OLF48564.1"/>
    </source>
</evidence>
<dbReference type="RefSeq" id="WP_075104285.1">
    <property type="nucleotide sequence ID" value="NZ_MSJM01000002.1"/>
</dbReference>
<evidence type="ECO:0000313" key="8">
    <source>
        <dbReference type="Proteomes" id="UP000186890"/>
    </source>
</evidence>
<evidence type="ECO:0000256" key="3">
    <source>
        <dbReference type="ARBA" id="ARBA00022679"/>
    </source>
</evidence>
<dbReference type="AlphaFoldDB" id="A0A1Q8E9U1"/>